<reference evidence="3 4" key="1">
    <citation type="submission" date="2006-01" db="EMBL/GenBank/DDBJ databases">
        <authorList>
            <person name="Hagstrom A."/>
            <person name="Ferriera S."/>
            <person name="Johnson J."/>
            <person name="Kravitz S."/>
            <person name="Halpern A."/>
            <person name="Remington K."/>
            <person name="Beeson K."/>
            <person name="Tran B."/>
            <person name="Rogers Y.-H."/>
            <person name="Friedman R."/>
            <person name="Venter J.C."/>
        </authorList>
    </citation>
    <scope>NUCLEOTIDE SEQUENCE [LARGE SCALE GENOMIC DNA]</scope>
    <source>
        <strain evidence="3 4">SKA53</strain>
    </source>
</reference>
<keyword evidence="1" id="KW-0472">Membrane</keyword>
<sequence>MQRTLSFEITTEHVVFNTLASADLVIWISICLKALVYATTDGSGKRFDPAYATQPA</sequence>
<evidence type="ECO:0000313" key="4">
    <source>
        <dbReference type="Proteomes" id="UP000004507"/>
    </source>
</evidence>
<dbReference type="EMBL" id="AAMS01000010">
    <property type="protein sequence ID" value="EAQ05311.1"/>
    <property type="molecule type" value="Genomic_DNA"/>
</dbReference>
<keyword evidence="4" id="KW-1185">Reference proteome</keyword>
<dbReference type="AlphaFoldDB" id="A3V0W9"/>
<comment type="caution">
    <text evidence="3">The sequence shown here is derived from an EMBL/GenBank/DDBJ whole genome shotgun (WGS) entry which is preliminary data.</text>
</comment>
<keyword evidence="1" id="KW-0812">Transmembrane</keyword>
<keyword evidence="1" id="KW-1133">Transmembrane helix</keyword>
<organism evidence="3 4">
    <name type="scientific">Yoonia vestfoldensis SKA53</name>
    <dbReference type="NCBI Taxonomy" id="314232"/>
    <lineage>
        <taxon>Bacteria</taxon>
        <taxon>Pseudomonadati</taxon>
        <taxon>Pseudomonadota</taxon>
        <taxon>Alphaproteobacteria</taxon>
        <taxon>Rhodobacterales</taxon>
        <taxon>Paracoccaceae</taxon>
        <taxon>Yoonia</taxon>
    </lineage>
</organism>
<evidence type="ECO:0000256" key="1">
    <source>
        <dbReference type="SAM" id="Phobius"/>
    </source>
</evidence>
<name>A3V0W9_9RHOB</name>
<feature type="transmembrane region" description="Helical" evidence="1">
    <location>
        <begin position="14"/>
        <end position="36"/>
    </location>
</feature>
<dbReference type="STRING" id="314232.SKA53_00005"/>
<dbReference type="Proteomes" id="UP000004507">
    <property type="component" value="Unassembled WGS sequence"/>
</dbReference>
<proteinExistence type="predicted"/>
<dbReference type="HOGENOM" id="CLU_3008925_0_0_5"/>
<accession>A3V0W9</accession>
<gene>
    <name evidence="2" type="ORF">SKA53_00005</name>
    <name evidence="3" type="ORF">SKA53_10349</name>
</gene>
<evidence type="ECO:0000313" key="2">
    <source>
        <dbReference type="EMBL" id="EAQ05311.1"/>
    </source>
</evidence>
<dbReference type="EMBL" id="AAMS01000001">
    <property type="protein sequence ID" value="EAQ08118.1"/>
    <property type="molecule type" value="Genomic_DNA"/>
</dbReference>
<protein>
    <submittedName>
        <fullName evidence="3">Uncharacterized protein</fullName>
    </submittedName>
</protein>
<evidence type="ECO:0000313" key="3">
    <source>
        <dbReference type="EMBL" id="EAQ08118.1"/>
    </source>
</evidence>